<keyword evidence="15" id="KW-1185">Reference proteome</keyword>
<dbReference type="GO" id="GO:0009653">
    <property type="term" value="P:anatomical structure morphogenesis"/>
    <property type="evidence" value="ECO:0007669"/>
    <property type="project" value="UniProtKB-ARBA"/>
</dbReference>
<dbReference type="GO" id="GO:0016175">
    <property type="term" value="F:superoxide-generating NAD(P)H oxidase activity"/>
    <property type="evidence" value="ECO:0007669"/>
    <property type="project" value="UniProtKB-ARBA"/>
</dbReference>
<evidence type="ECO:0000256" key="10">
    <source>
        <dbReference type="ARBA" id="ARBA00023002"/>
    </source>
</evidence>
<evidence type="ECO:0000256" key="9">
    <source>
        <dbReference type="ARBA" id="ARBA00022989"/>
    </source>
</evidence>
<keyword evidence="3" id="KW-0285">Flavoprotein</keyword>
<keyword evidence="8" id="KW-0249">Electron transport</keyword>
<keyword evidence="9" id="KW-1133">Transmembrane helix</keyword>
<keyword evidence="6" id="KW-0274">FAD</keyword>
<dbReference type="InterPro" id="IPR017938">
    <property type="entry name" value="Riboflavin_synthase-like_b-brl"/>
</dbReference>
<dbReference type="Pfam" id="PF08022">
    <property type="entry name" value="FAD_binding_8"/>
    <property type="match status" value="1"/>
</dbReference>
<evidence type="ECO:0000256" key="3">
    <source>
        <dbReference type="ARBA" id="ARBA00022630"/>
    </source>
</evidence>
<keyword evidence="10" id="KW-0560">Oxidoreductase</keyword>
<dbReference type="CDD" id="cd06186">
    <property type="entry name" value="NOX_Duox_like_FAD_NADP"/>
    <property type="match status" value="1"/>
</dbReference>
<evidence type="ECO:0000256" key="12">
    <source>
        <dbReference type="ARBA" id="ARBA00023136"/>
    </source>
</evidence>
<keyword evidence="5" id="KW-0479">Metal-binding</keyword>
<dbReference type="PRINTS" id="PR00466">
    <property type="entry name" value="GP91PHOX"/>
</dbReference>
<organism evidence="14 15">
    <name type="scientific">Zancudomyces culisetae</name>
    <name type="common">Gut fungus</name>
    <name type="synonym">Smittium culisetae</name>
    <dbReference type="NCBI Taxonomy" id="1213189"/>
    <lineage>
        <taxon>Eukaryota</taxon>
        <taxon>Fungi</taxon>
        <taxon>Fungi incertae sedis</taxon>
        <taxon>Zoopagomycota</taxon>
        <taxon>Kickxellomycotina</taxon>
        <taxon>Harpellomycetes</taxon>
        <taxon>Harpellales</taxon>
        <taxon>Legeriomycetaceae</taxon>
        <taxon>Zancudomyces</taxon>
    </lineage>
</organism>
<dbReference type="PANTHER" id="PTHR11972">
    <property type="entry name" value="NADPH OXIDASE"/>
    <property type="match status" value="1"/>
</dbReference>
<dbReference type="Gene3D" id="2.40.30.10">
    <property type="entry name" value="Translation factors"/>
    <property type="match status" value="1"/>
</dbReference>
<evidence type="ECO:0000256" key="5">
    <source>
        <dbReference type="ARBA" id="ARBA00022723"/>
    </source>
</evidence>
<dbReference type="SUPFAM" id="SSF63380">
    <property type="entry name" value="Riboflavin synthase domain-like"/>
    <property type="match status" value="1"/>
</dbReference>
<gene>
    <name evidence="14" type="ORF">AX774_g2077</name>
</gene>
<dbReference type="Gene3D" id="3.40.50.80">
    <property type="entry name" value="Nucleotide-binding domain of ferredoxin-NADP reductase (FNR) module"/>
    <property type="match status" value="1"/>
</dbReference>
<dbReference type="PANTHER" id="PTHR11972:SF153">
    <property type="entry name" value="SUPEROXIDE-GENERATING NADPH OXIDASE HEAVY CHAIN SUBUNIT A"/>
    <property type="match status" value="1"/>
</dbReference>
<sequence>MFSIHGAFCLLKPTKPPYCSRGGVFWRYYVFSGVLYLIERVVREIRGASSNTGRVLKVIQHPSRVVEIQFSKDPSIRYKAGQYVFVNCPAVALHEWHPITLTSSPEEDYFSIHVRIVGDWTKRLAEVLGISDIDQKLEPEISNQQVHSKIESFTKNRRMSVGKTLGLQTFYLPRLQIDGPFGSASEDVFKHEVSMLFGAGIGVTPFASILKSIWYRYNFPNRKNKLKKVYFIWTQRETQSFEWFRDLLKAIEDEEDLYYMRTSMGQDDSKTERTLTSGVIHHRYIDIQVYLTAKLSQKQAGNVMINDVEGFQDAITNLRSPTYFGRPNLKKIFTKAAETHPKTNIGVFFCGPKSLDRSIRSAIEDVVQSGKCTAKFTYKKENF</sequence>
<evidence type="ECO:0000256" key="11">
    <source>
        <dbReference type="ARBA" id="ARBA00023004"/>
    </source>
</evidence>
<evidence type="ECO:0000256" key="2">
    <source>
        <dbReference type="ARBA" id="ARBA00022617"/>
    </source>
</evidence>
<evidence type="ECO:0000256" key="4">
    <source>
        <dbReference type="ARBA" id="ARBA00022692"/>
    </source>
</evidence>
<dbReference type="AlphaFoldDB" id="A0A1R1PU16"/>
<dbReference type="OrthoDB" id="167398at2759"/>
<evidence type="ECO:0000256" key="6">
    <source>
        <dbReference type="ARBA" id="ARBA00022827"/>
    </source>
</evidence>
<evidence type="ECO:0000256" key="8">
    <source>
        <dbReference type="ARBA" id="ARBA00022982"/>
    </source>
</evidence>
<feature type="domain" description="FAD-binding FR-type" evidence="13">
    <location>
        <begin position="48"/>
        <end position="187"/>
    </location>
</feature>
<dbReference type="InterPro" id="IPR013121">
    <property type="entry name" value="Fe_red_NAD-bd_6"/>
</dbReference>
<keyword evidence="4" id="KW-0812">Transmembrane</keyword>
<dbReference type="GO" id="GO:0046872">
    <property type="term" value="F:metal ion binding"/>
    <property type="evidence" value="ECO:0007669"/>
    <property type="project" value="UniProtKB-KW"/>
</dbReference>
<dbReference type="FunFam" id="2.40.30.10:FF:000059">
    <property type="entry name" value="dual oxidase isoform X1"/>
    <property type="match status" value="1"/>
</dbReference>
<evidence type="ECO:0000256" key="1">
    <source>
        <dbReference type="ARBA" id="ARBA00004141"/>
    </source>
</evidence>
<dbReference type="Proteomes" id="UP000188320">
    <property type="component" value="Unassembled WGS sequence"/>
</dbReference>
<evidence type="ECO:0000259" key="13">
    <source>
        <dbReference type="PROSITE" id="PS51384"/>
    </source>
</evidence>
<dbReference type="GO" id="GO:0043020">
    <property type="term" value="C:NADPH oxidase complex"/>
    <property type="evidence" value="ECO:0007669"/>
    <property type="project" value="TreeGrafter"/>
</dbReference>
<dbReference type="PROSITE" id="PS51384">
    <property type="entry name" value="FAD_FR"/>
    <property type="match status" value="1"/>
</dbReference>
<evidence type="ECO:0000256" key="7">
    <source>
        <dbReference type="ARBA" id="ARBA00022857"/>
    </source>
</evidence>
<keyword evidence="11" id="KW-0408">Iron</keyword>
<dbReference type="InterPro" id="IPR000778">
    <property type="entry name" value="Cyt_b245_heavy_chain"/>
</dbReference>
<dbReference type="GO" id="GO:0042554">
    <property type="term" value="P:superoxide anion generation"/>
    <property type="evidence" value="ECO:0007669"/>
    <property type="project" value="TreeGrafter"/>
</dbReference>
<name>A0A1R1PU16_ZANCU</name>
<comment type="caution">
    <text evidence="14">The sequence shown here is derived from an EMBL/GenBank/DDBJ whole genome shotgun (WGS) entry which is preliminary data.</text>
</comment>
<accession>A0A1R1PU16</accession>
<comment type="subcellular location">
    <subcellularLocation>
        <location evidence="1">Membrane</location>
        <topology evidence="1">Multi-pass membrane protein</topology>
    </subcellularLocation>
</comment>
<dbReference type="Pfam" id="PF08030">
    <property type="entry name" value="NAD_binding_6"/>
    <property type="match status" value="1"/>
</dbReference>
<evidence type="ECO:0000313" key="14">
    <source>
        <dbReference type="EMBL" id="OMH84403.1"/>
    </source>
</evidence>
<evidence type="ECO:0000313" key="15">
    <source>
        <dbReference type="Proteomes" id="UP000188320"/>
    </source>
</evidence>
<dbReference type="InterPro" id="IPR017927">
    <property type="entry name" value="FAD-bd_FR_type"/>
</dbReference>
<keyword evidence="2" id="KW-0349">Heme</keyword>
<dbReference type="FunFam" id="3.40.50.80:FF:000004">
    <property type="entry name" value="NADPH oxidase isoform 2"/>
    <property type="match status" value="1"/>
</dbReference>
<dbReference type="InterPro" id="IPR039261">
    <property type="entry name" value="FNR_nucleotide-bd"/>
</dbReference>
<proteinExistence type="predicted"/>
<dbReference type="SUPFAM" id="SSF52343">
    <property type="entry name" value="Ferredoxin reductase-like, C-terminal NADP-linked domain"/>
    <property type="match status" value="1"/>
</dbReference>
<dbReference type="GO" id="GO:0042742">
    <property type="term" value="P:defense response to bacterium"/>
    <property type="evidence" value="ECO:0007669"/>
    <property type="project" value="UniProtKB-ARBA"/>
</dbReference>
<reference evidence="15" key="1">
    <citation type="submission" date="2017-01" db="EMBL/GenBank/DDBJ databases">
        <authorList>
            <person name="Wang Y."/>
            <person name="White M."/>
            <person name="Kvist S."/>
            <person name="Moncalvo J.-M."/>
        </authorList>
    </citation>
    <scope>NUCLEOTIDE SEQUENCE [LARGE SCALE GENOMIC DNA]</scope>
    <source>
        <strain evidence="15">COL-18-3</strain>
    </source>
</reference>
<keyword evidence="7" id="KW-0521">NADP</keyword>
<protein>
    <submittedName>
        <fullName evidence="14">Cytochrome</fullName>
    </submittedName>
</protein>
<dbReference type="InterPro" id="IPR013112">
    <property type="entry name" value="FAD-bd_8"/>
</dbReference>
<dbReference type="InterPro" id="IPR050369">
    <property type="entry name" value="RBOH/FRE"/>
</dbReference>
<keyword evidence="8" id="KW-0813">Transport</keyword>
<dbReference type="EMBL" id="LSSK01000203">
    <property type="protein sequence ID" value="OMH84403.1"/>
    <property type="molecule type" value="Genomic_DNA"/>
</dbReference>
<keyword evidence="12" id="KW-0472">Membrane</keyword>